<dbReference type="Proteomes" id="UP001337305">
    <property type="component" value="Unassembled WGS sequence"/>
</dbReference>
<gene>
    <name evidence="2" type="ORF">N1F79_00100</name>
</gene>
<evidence type="ECO:0000313" key="2">
    <source>
        <dbReference type="EMBL" id="MEF3831516.1"/>
    </source>
</evidence>
<organism evidence="2 3">
    <name type="scientific">Flavivirga spongiicola</name>
    <dbReference type="NCBI Taxonomy" id="421621"/>
    <lineage>
        <taxon>Bacteria</taxon>
        <taxon>Pseudomonadati</taxon>
        <taxon>Bacteroidota</taxon>
        <taxon>Flavobacteriia</taxon>
        <taxon>Flavobacteriales</taxon>
        <taxon>Flavobacteriaceae</taxon>
        <taxon>Flavivirga</taxon>
    </lineage>
</organism>
<keyword evidence="3" id="KW-1185">Reference proteome</keyword>
<evidence type="ECO:0000256" key="1">
    <source>
        <dbReference type="SAM" id="SignalP"/>
    </source>
</evidence>
<dbReference type="PROSITE" id="PS51257">
    <property type="entry name" value="PROKAR_LIPOPROTEIN"/>
    <property type="match status" value="1"/>
</dbReference>
<proteinExistence type="predicted"/>
<name>A0ABU7XLC8_9FLAO</name>
<dbReference type="InterPro" id="IPR011990">
    <property type="entry name" value="TPR-like_helical_dom_sf"/>
</dbReference>
<dbReference type="EMBL" id="JAODOP010000001">
    <property type="protein sequence ID" value="MEF3831516.1"/>
    <property type="molecule type" value="Genomic_DNA"/>
</dbReference>
<dbReference type="Gene3D" id="1.25.40.390">
    <property type="match status" value="1"/>
</dbReference>
<keyword evidence="1" id="KW-0732">Signal</keyword>
<keyword evidence="2" id="KW-0449">Lipoprotein</keyword>
<dbReference type="RefSeq" id="WP_303308526.1">
    <property type="nucleotide sequence ID" value="NZ_JAODOP010000001.1"/>
</dbReference>
<reference evidence="2 3" key="1">
    <citation type="submission" date="2022-09" db="EMBL/GenBank/DDBJ databases">
        <title>Genome sequencing of Flavivirga sp. MEBiC05379.</title>
        <authorList>
            <person name="Oh H.-M."/>
            <person name="Kwon K.K."/>
            <person name="Park M.J."/>
            <person name="Yang S.-H."/>
        </authorList>
    </citation>
    <scope>NUCLEOTIDE SEQUENCE [LARGE SCALE GENOMIC DNA]</scope>
    <source>
        <strain evidence="2 3">MEBiC05379</strain>
    </source>
</reference>
<sequence length="531" mass="60328">MKAIKNIIALSIFVMLFALSSCTEDFEEINTNPNVFNSIDPGNQITKIQLDLVGVQFTSWANNLGICSPMVQHLGGSWWTQHGGQYRVVERPHWYALWEGSYPNEVKNIVDLVHRTKDVEEFKNTRAAARILKVYIFSKLTDLYGDIPYSEAGKGFIDKILQPKYDRQEDIYTDFFKELEEAVQSFDSSSQDVRGDLMFNGDIEKWKRFGNSLRMRLGFRISKVNPSESEKQVRAAINGGVMQSNDDTCMVTYGEFNFGTGENRGNAISQVFRATPNSEGFRLTNTLVDFMKNTQDPRLSIYGGTYLSVNSGEYGQDLTEHLKLGITYGAMWWNEWADFGDLVDGGGNYVAYVPHAQKHMQPSKYVAALNAPFFHMTYAEVELLLAEASIRNWGASDAQSHFEKGIRASMELVSQYPGAPPIEQSAIDDFVAANPLPATFPDDMRVIHEQMWVNFFLNGEEAYADFRRSGYPELVPFTSVEWYSSGTGGIIPRRHFYPEFEATNNPINYQEAVDRMGGTDDWLNRVWWDAE</sequence>
<dbReference type="InterPro" id="IPR041662">
    <property type="entry name" value="SusD-like_2"/>
</dbReference>
<dbReference type="SUPFAM" id="SSF48452">
    <property type="entry name" value="TPR-like"/>
    <property type="match status" value="1"/>
</dbReference>
<comment type="caution">
    <text evidence="2">The sequence shown here is derived from an EMBL/GenBank/DDBJ whole genome shotgun (WGS) entry which is preliminary data.</text>
</comment>
<dbReference type="Pfam" id="PF12771">
    <property type="entry name" value="SusD-like_2"/>
    <property type="match status" value="1"/>
</dbReference>
<feature type="signal peptide" evidence="1">
    <location>
        <begin position="1"/>
        <end position="20"/>
    </location>
</feature>
<protein>
    <submittedName>
        <fullName evidence="2">SusD/RagB family nutrient-binding outer membrane lipoprotein</fullName>
    </submittedName>
</protein>
<accession>A0ABU7XLC8</accession>
<feature type="chain" id="PRO_5047102845" evidence="1">
    <location>
        <begin position="21"/>
        <end position="531"/>
    </location>
</feature>
<evidence type="ECO:0000313" key="3">
    <source>
        <dbReference type="Proteomes" id="UP001337305"/>
    </source>
</evidence>